<evidence type="ECO:0000313" key="4">
    <source>
        <dbReference type="Proteomes" id="UP000029120"/>
    </source>
</evidence>
<dbReference type="EMBL" id="CM002874">
    <property type="protein sequence ID" value="KFK32421.1"/>
    <property type="molecule type" value="Genomic_DNA"/>
</dbReference>
<accession>A0A087GRB9</accession>
<evidence type="ECO:0000256" key="1">
    <source>
        <dbReference type="SAM" id="MobiDB-lite"/>
    </source>
</evidence>
<dbReference type="AlphaFoldDB" id="A0A087GRB9"/>
<feature type="compositionally biased region" description="Polar residues" evidence="1">
    <location>
        <begin position="54"/>
        <end position="63"/>
    </location>
</feature>
<dbReference type="Proteomes" id="UP000029120">
    <property type="component" value="Chromosome 6"/>
</dbReference>
<dbReference type="Pfam" id="PF22757">
    <property type="entry name" value="GeBP-like_C"/>
    <property type="match status" value="1"/>
</dbReference>
<name>A0A087GRB9_ARAAL</name>
<dbReference type="Gramene" id="KFK32421">
    <property type="protein sequence ID" value="KFK32421"/>
    <property type="gene ID" value="AALP_AA6G239800"/>
</dbReference>
<feature type="region of interest" description="Disordered" evidence="1">
    <location>
        <begin position="1"/>
        <end position="87"/>
    </location>
</feature>
<sequence>MVNHPFHLQPYEDPPGASSSEEEMETGTDTETETETEEEEANDVIEISSDNETETLVTAASSSPRKKRPRVEETTTRMHDTKDKTGEEEDWFDKSFLVQAIACFGVSEDSVKQRWSMVPMEVKKRIEDKWTALQAKEFELVMQKAYILYEVTSALANTSIP</sequence>
<dbReference type="InterPro" id="IPR053933">
    <property type="entry name" value="GeBP-like_C"/>
</dbReference>
<protein>
    <recommendedName>
        <fullName evidence="2">Glabrous enhancer-binding protein-like C-terminal domain-containing protein</fullName>
    </recommendedName>
</protein>
<feature type="compositionally biased region" description="Acidic residues" evidence="1">
    <location>
        <begin position="20"/>
        <end position="53"/>
    </location>
</feature>
<keyword evidence="4" id="KW-1185">Reference proteome</keyword>
<dbReference type="OrthoDB" id="1114246at2759"/>
<evidence type="ECO:0000259" key="2">
    <source>
        <dbReference type="Pfam" id="PF22757"/>
    </source>
</evidence>
<feature type="compositionally biased region" description="Basic and acidic residues" evidence="1">
    <location>
        <begin position="70"/>
        <end position="85"/>
    </location>
</feature>
<evidence type="ECO:0000313" key="3">
    <source>
        <dbReference type="EMBL" id="KFK32421.1"/>
    </source>
</evidence>
<feature type="domain" description="Glabrous enhancer-binding protein-like C-terminal" evidence="2">
    <location>
        <begin position="90"/>
        <end position="157"/>
    </location>
</feature>
<proteinExistence type="predicted"/>
<organism evidence="3 4">
    <name type="scientific">Arabis alpina</name>
    <name type="common">Alpine rock-cress</name>
    <dbReference type="NCBI Taxonomy" id="50452"/>
    <lineage>
        <taxon>Eukaryota</taxon>
        <taxon>Viridiplantae</taxon>
        <taxon>Streptophyta</taxon>
        <taxon>Embryophyta</taxon>
        <taxon>Tracheophyta</taxon>
        <taxon>Spermatophyta</taxon>
        <taxon>Magnoliopsida</taxon>
        <taxon>eudicotyledons</taxon>
        <taxon>Gunneridae</taxon>
        <taxon>Pentapetalae</taxon>
        <taxon>rosids</taxon>
        <taxon>malvids</taxon>
        <taxon>Brassicales</taxon>
        <taxon>Brassicaceae</taxon>
        <taxon>Arabideae</taxon>
        <taxon>Arabis</taxon>
    </lineage>
</organism>
<reference evidence="4" key="1">
    <citation type="journal article" date="2015" name="Nat. Plants">
        <title>Genome expansion of Arabis alpina linked with retrotransposition and reduced symmetric DNA methylation.</title>
        <authorList>
            <person name="Willing E.M."/>
            <person name="Rawat V."/>
            <person name="Mandakova T."/>
            <person name="Maumus F."/>
            <person name="James G.V."/>
            <person name="Nordstroem K.J."/>
            <person name="Becker C."/>
            <person name="Warthmann N."/>
            <person name="Chica C."/>
            <person name="Szarzynska B."/>
            <person name="Zytnicki M."/>
            <person name="Albani M.C."/>
            <person name="Kiefer C."/>
            <person name="Bergonzi S."/>
            <person name="Castaings L."/>
            <person name="Mateos J.L."/>
            <person name="Berns M.C."/>
            <person name="Bujdoso N."/>
            <person name="Piofczyk T."/>
            <person name="de Lorenzo L."/>
            <person name="Barrero-Sicilia C."/>
            <person name="Mateos I."/>
            <person name="Piednoel M."/>
            <person name="Hagmann J."/>
            <person name="Chen-Min-Tao R."/>
            <person name="Iglesias-Fernandez R."/>
            <person name="Schuster S.C."/>
            <person name="Alonso-Blanco C."/>
            <person name="Roudier F."/>
            <person name="Carbonero P."/>
            <person name="Paz-Ares J."/>
            <person name="Davis S.J."/>
            <person name="Pecinka A."/>
            <person name="Quesneville H."/>
            <person name="Colot V."/>
            <person name="Lysak M.A."/>
            <person name="Weigel D."/>
            <person name="Coupland G."/>
            <person name="Schneeberger K."/>
        </authorList>
    </citation>
    <scope>NUCLEOTIDE SEQUENCE [LARGE SCALE GENOMIC DNA]</scope>
    <source>
        <strain evidence="4">cv. Pajares</strain>
    </source>
</reference>
<gene>
    <name evidence="3" type="ordered locus">AALP_Aa6g239800</name>
</gene>